<dbReference type="EMBL" id="MU838997">
    <property type="protein sequence ID" value="KAK1772629.1"/>
    <property type="molecule type" value="Genomic_DNA"/>
</dbReference>
<sequence length="321" mass="34596">MPPHSSDSPAKKQSKWSAEEDSLIIELRGSGMKWDDISKRLPGRSPISCRLHYQNYLERRSEWDEERKNKLARLYERFKPEMWAKVAEEMQVPWRAAEAMHWQLGESEMARRAGVVPFSLAAGGGDMPPQVHHRASPSRGHAHSHSQGSMPREISGIPSPRYNRGPGLGTAHTPVPVSIPPPLPAGRGLAARHESLPPRHLGQSDPHEGTGYGHPGFGLAPIHTAAQGRGGLLPSVAELTTGVSPYSTPAYSAGVASASPVHSGTASPGPPLPSLYSYPPLEPVGAKRPASPEIPPREASRRRHLDPRLDGGGPSGSRRST</sequence>
<keyword evidence="5" id="KW-1185">Reference proteome</keyword>
<feature type="region of interest" description="Disordered" evidence="1">
    <location>
        <begin position="125"/>
        <end position="173"/>
    </location>
</feature>
<dbReference type="InterPro" id="IPR009057">
    <property type="entry name" value="Homeodomain-like_sf"/>
</dbReference>
<reference evidence="4" key="1">
    <citation type="submission" date="2023-06" db="EMBL/GenBank/DDBJ databases">
        <title>Genome-scale phylogeny and comparative genomics of the fungal order Sordariales.</title>
        <authorList>
            <consortium name="Lawrence Berkeley National Laboratory"/>
            <person name="Hensen N."/>
            <person name="Bonometti L."/>
            <person name="Westerberg I."/>
            <person name="Brannstrom I.O."/>
            <person name="Guillou S."/>
            <person name="Cros-Aarteil S."/>
            <person name="Calhoun S."/>
            <person name="Haridas S."/>
            <person name="Kuo A."/>
            <person name="Mondo S."/>
            <person name="Pangilinan J."/>
            <person name="Riley R."/>
            <person name="Labutti K."/>
            <person name="Andreopoulos B."/>
            <person name="Lipzen A."/>
            <person name="Chen C."/>
            <person name="Yanf M."/>
            <person name="Daum C."/>
            <person name="Ng V."/>
            <person name="Clum A."/>
            <person name="Steindorff A."/>
            <person name="Ohm R."/>
            <person name="Martin F."/>
            <person name="Silar P."/>
            <person name="Natvig D."/>
            <person name="Lalanne C."/>
            <person name="Gautier V."/>
            <person name="Ament-Velasquez S.L."/>
            <person name="Kruys A."/>
            <person name="Hutchinson M.I."/>
            <person name="Powell A.J."/>
            <person name="Barry K."/>
            <person name="Miller A.N."/>
            <person name="Grigoriev I.V."/>
            <person name="Debuchy R."/>
            <person name="Gladieux P."/>
            <person name="Thoren M.H."/>
            <person name="Johannesson H."/>
        </authorList>
    </citation>
    <scope>NUCLEOTIDE SEQUENCE</scope>
    <source>
        <strain evidence="4">8032-3</strain>
    </source>
</reference>
<dbReference type="SUPFAM" id="SSF46689">
    <property type="entry name" value="Homeodomain-like"/>
    <property type="match status" value="1"/>
</dbReference>
<dbReference type="PROSITE" id="PS50090">
    <property type="entry name" value="MYB_LIKE"/>
    <property type="match status" value="1"/>
</dbReference>
<evidence type="ECO:0000259" key="2">
    <source>
        <dbReference type="PROSITE" id="PS50090"/>
    </source>
</evidence>
<organism evidence="4 5">
    <name type="scientific">Phialemonium atrogriseum</name>
    <dbReference type="NCBI Taxonomy" id="1093897"/>
    <lineage>
        <taxon>Eukaryota</taxon>
        <taxon>Fungi</taxon>
        <taxon>Dikarya</taxon>
        <taxon>Ascomycota</taxon>
        <taxon>Pezizomycotina</taxon>
        <taxon>Sordariomycetes</taxon>
        <taxon>Sordariomycetidae</taxon>
        <taxon>Cephalothecales</taxon>
        <taxon>Cephalothecaceae</taxon>
        <taxon>Phialemonium</taxon>
    </lineage>
</organism>
<dbReference type="InterPro" id="IPR001005">
    <property type="entry name" value="SANT/Myb"/>
</dbReference>
<dbReference type="AlphaFoldDB" id="A0AAJ0C9G9"/>
<dbReference type="PROSITE" id="PS51294">
    <property type="entry name" value="HTH_MYB"/>
    <property type="match status" value="1"/>
</dbReference>
<dbReference type="PANTHER" id="PTHR23246">
    <property type="entry name" value="NEW-GLUE PROTEIN"/>
    <property type="match status" value="1"/>
</dbReference>
<feature type="region of interest" description="Disordered" evidence="1">
    <location>
        <begin position="253"/>
        <end position="321"/>
    </location>
</feature>
<gene>
    <name evidence="4" type="ORF">QBC33DRAFT_21421</name>
</gene>
<dbReference type="RefSeq" id="XP_060288842.1">
    <property type="nucleotide sequence ID" value="XM_060422701.1"/>
</dbReference>
<dbReference type="SMART" id="SM00717">
    <property type="entry name" value="SANT"/>
    <property type="match status" value="1"/>
</dbReference>
<dbReference type="GeneID" id="85305888"/>
<dbReference type="CDD" id="cd00167">
    <property type="entry name" value="SANT"/>
    <property type="match status" value="1"/>
</dbReference>
<evidence type="ECO:0000256" key="1">
    <source>
        <dbReference type="SAM" id="MobiDB-lite"/>
    </source>
</evidence>
<proteinExistence type="predicted"/>
<feature type="region of interest" description="Disordered" evidence="1">
    <location>
        <begin position="196"/>
        <end position="219"/>
    </location>
</feature>
<feature type="domain" description="HTH myb-type" evidence="3">
    <location>
        <begin position="8"/>
        <end position="61"/>
    </location>
</feature>
<dbReference type="Proteomes" id="UP001244011">
    <property type="component" value="Unassembled WGS sequence"/>
</dbReference>
<dbReference type="Gene3D" id="1.10.10.60">
    <property type="entry name" value="Homeodomain-like"/>
    <property type="match status" value="1"/>
</dbReference>
<evidence type="ECO:0000313" key="4">
    <source>
        <dbReference type="EMBL" id="KAK1772629.1"/>
    </source>
</evidence>
<dbReference type="Pfam" id="PF00249">
    <property type="entry name" value="Myb_DNA-binding"/>
    <property type="match status" value="1"/>
</dbReference>
<comment type="caution">
    <text evidence="4">The sequence shown here is derived from an EMBL/GenBank/DDBJ whole genome shotgun (WGS) entry which is preliminary data.</text>
</comment>
<accession>A0AAJ0C9G9</accession>
<evidence type="ECO:0000259" key="3">
    <source>
        <dbReference type="PROSITE" id="PS51294"/>
    </source>
</evidence>
<protein>
    <submittedName>
        <fullName evidence="4">snRNA-activating protein complex subunit 4</fullName>
    </submittedName>
</protein>
<feature type="compositionally biased region" description="Basic residues" evidence="1">
    <location>
        <begin position="131"/>
        <end position="144"/>
    </location>
</feature>
<dbReference type="InterPro" id="IPR053095">
    <property type="entry name" value="Actin-binding/GATA_Znf"/>
</dbReference>
<evidence type="ECO:0000313" key="5">
    <source>
        <dbReference type="Proteomes" id="UP001244011"/>
    </source>
</evidence>
<dbReference type="InterPro" id="IPR017930">
    <property type="entry name" value="Myb_dom"/>
</dbReference>
<dbReference type="PANTHER" id="PTHR23246:SF24">
    <property type="entry name" value="MYB DNA-BINDING DOMAIN-CONTAINING PROTEIN"/>
    <property type="match status" value="1"/>
</dbReference>
<feature type="domain" description="Myb-like" evidence="2">
    <location>
        <begin position="8"/>
        <end position="57"/>
    </location>
</feature>
<name>A0AAJ0C9G9_9PEZI</name>